<name>E3BMA4_9VIBR</name>
<protein>
    <submittedName>
        <fullName evidence="2">Uncharacterized protein</fullName>
    </submittedName>
</protein>
<dbReference type="Proteomes" id="UP000002943">
    <property type="component" value="Unassembled WGS sequence"/>
</dbReference>
<dbReference type="AlphaFoldDB" id="E3BMA4"/>
<dbReference type="RefSeq" id="WP_009602221.1">
    <property type="nucleotide sequence ID" value="NZ_AEIU01000086.1"/>
</dbReference>
<comment type="caution">
    <text evidence="2">The sequence shown here is derived from an EMBL/GenBank/DDBJ whole genome shotgun (WGS) entry which is preliminary data.</text>
</comment>
<evidence type="ECO:0000313" key="3">
    <source>
        <dbReference type="Proteomes" id="UP000002943"/>
    </source>
</evidence>
<organism evidence="2 3">
    <name type="scientific">Vibrio caribbeanicus ATCC BAA-2122</name>
    <dbReference type="NCBI Taxonomy" id="796620"/>
    <lineage>
        <taxon>Bacteria</taxon>
        <taxon>Pseudomonadati</taxon>
        <taxon>Pseudomonadota</taxon>
        <taxon>Gammaproteobacteria</taxon>
        <taxon>Vibrionales</taxon>
        <taxon>Vibrionaceae</taxon>
        <taxon>Vibrio</taxon>
    </lineage>
</organism>
<keyword evidence="3" id="KW-1185">Reference proteome</keyword>
<keyword evidence="1" id="KW-0732">Signal</keyword>
<evidence type="ECO:0000256" key="1">
    <source>
        <dbReference type="SAM" id="SignalP"/>
    </source>
</evidence>
<feature type="chain" id="PRO_5003167485" evidence="1">
    <location>
        <begin position="22"/>
        <end position="532"/>
    </location>
</feature>
<dbReference type="eggNOG" id="ENOG502ZK4H">
    <property type="taxonomic scope" value="Bacteria"/>
</dbReference>
<proteinExistence type="predicted"/>
<dbReference type="STRING" id="796620.VIBC2010_14094"/>
<gene>
    <name evidence="2" type="ORF">VIBC2010_14094</name>
</gene>
<feature type="signal peptide" evidence="1">
    <location>
        <begin position="1"/>
        <end position="21"/>
    </location>
</feature>
<accession>E3BMA4</accession>
<reference evidence="2 3" key="1">
    <citation type="journal article" date="2012" name="Int. J. Syst. Evol. Microbiol.">
        <title>Vibrio caribbeanicus sp. nov., isolated from the marine sponge Scleritoderma cyanea.</title>
        <authorList>
            <person name="Hoffmann M."/>
            <person name="Monday S.R."/>
            <person name="Allard M.W."/>
            <person name="Strain E.A."/>
            <person name="Whittaker P."/>
            <person name="Naum M."/>
            <person name="McCarthy P.J."/>
            <person name="Lopez J.V."/>
            <person name="Fischer M."/>
            <person name="Brown E.W."/>
        </authorList>
    </citation>
    <scope>NUCLEOTIDE SEQUENCE [LARGE SCALE GENOMIC DNA]</scope>
    <source>
        <strain evidence="2 3">ATCC BAA-2122</strain>
    </source>
</reference>
<dbReference type="Gene3D" id="1.10.490.40">
    <property type="entry name" value="Diphtheria toxin, translocation domain"/>
    <property type="match status" value="1"/>
</dbReference>
<evidence type="ECO:0000313" key="2">
    <source>
        <dbReference type="EMBL" id="EFP95816.1"/>
    </source>
</evidence>
<sequence length="532" mass="59774">MNHYKFKLGLLTLLISPLSSALCLVDNFQDTQTANTINTKRNLSLLDNQIYHEPQFGSILGELEHSNHSASFKSAWPATEQILHNVPSNIESSASGSALFNKLSSAASSTLEVLGPVGDAVAVGLWTENMLSTFNSESATNLDKAASVFSILPLVGDELNAISSDIKYFAAKQKIAEFEQQEHYAFSNFSQEFVRLHHKKEDAIFLIKKYDKYLDLITSMYIDQLLLVADTEFRRVAAAYDRQLAKKMARMDLELFKTVGHISIDASLHQPLCHDSQTASDSLMTCVKELGPTRIDHLVENLGDPVNHQLSVKIFKAKHNLVKIALFRLEQHRINMINDVIARAEHYVRNLHNSSAINRGSLLFQARKSGLREYAKANWNLDYLSEEQLKTATFQVRPARTCWGVPAVYPGGIQDSIDACKDSGALYDTYHISKDSELAELIHFKSQIDIGPYVAARVKEGWQPGQLKKQLTVLANTYVSGQKANKVYQSLLDLLTRVNVPPFQTQYSQYLESKGLDSSDPEQQKNWYQISR</sequence>
<dbReference type="EMBL" id="AEIU01000086">
    <property type="protein sequence ID" value="EFP95816.1"/>
    <property type="molecule type" value="Genomic_DNA"/>
</dbReference>